<evidence type="ECO:0000313" key="2">
    <source>
        <dbReference type="EMBL" id="KAK7518802.1"/>
    </source>
</evidence>
<dbReference type="Proteomes" id="UP001363622">
    <property type="component" value="Unassembled WGS sequence"/>
</dbReference>
<organism evidence="2 3">
    <name type="scientific">Phyllosticta citriasiana</name>
    <dbReference type="NCBI Taxonomy" id="595635"/>
    <lineage>
        <taxon>Eukaryota</taxon>
        <taxon>Fungi</taxon>
        <taxon>Dikarya</taxon>
        <taxon>Ascomycota</taxon>
        <taxon>Pezizomycotina</taxon>
        <taxon>Dothideomycetes</taxon>
        <taxon>Dothideomycetes incertae sedis</taxon>
        <taxon>Botryosphaeriales</taxon>
        <taxon>Phyllostictaceae</taxon>
        <taxon>Phyllosticta</taxon>
    </lineage>
</organism>
<feature type="chain" id="PRO_5045751381" evidence="1">
    <location>
        <begin position="20"/>
        <end position="150"/>
    </location>
</feature>
<protein>
    <submittedName>
        <fullName evidence="2">Uncharacterized protein</fullName>
    </submittedName>
</protein>
<dbReference type="Pfam" id="PF19271">
    <property type="entry name" value="Nis1"/>
    <property type="match status" value="1"/>
</dbReference>
<proteinExistence type="predicted"/>
<accession>A0ABR1KPS0</accession>
<reference evidence="2 3" key="1">
    <citation type="submission" date="2024-04" db="EMBL/GenBank/DDBJ databases">
        <title>Phyllosticta paracitricarpa is synonymous to the EU quarantine fungus P. citricarpa based on phylogenomic analyses.</title>
        <authorList>
            <consortium name="Lawrence Berkeley National Laboratory"/>
            <person name="Van Ingen-Buijs V.A."/>
            <person name="Van Westerhoven A.C."/>
            <person name="Haridas S."/>
            <person name="Skiadas P."/>
            <person name="Martin F."/>
            <person name="Groenewald J.Z."/>
            <person name="Crous P.W."/>
            <person name="Seidl M.F."/>
        </authorList>
    </citation>
    <scope>NUCLEOTIDE SEQUENCE [LARGE SCALE GENOMIC DNA]</scope>
    <source>
        <strain evidence="2 3">CBS 123371</strain>
    </source>
</reference>
<dbReference type="EMBL" id="JBBPHU010000004">
    <property type="protein sequence ID" value="KAK7518802.1"/>
    <property type="molecule type" value="Genomic_DNA"/>
</dbReference>
<evidence type="ECO:0000313" key="3">
    <source>
        <dbReference type="Proteomes" id="UP001363622"/>
    </source>
</evidence>
<comment type="caution">
    <text evidence="2">The sequence shown here is derived from an EMBL/GenBank/DDBJ whole genome shotgun (WGS) entry which is preliminary data.</text>
</comment>
<sequence>MRFQTVLAAGASLLGLSSARLVGVKVPSVIAPGELISVNMTSENYIQSVQDISVAFGLAPDASYGYSLGSVVGSQYLGPGNSNKPDDVPILIFLPKDAPTGEQIFGASLYSLYGASSSPVISNFNVTVTVGNETSSDYVSSEGFQSFSPY</sequence>
<keyword evidence="1" id="KW-0732">Signal</keyword>
<evidence type="ECO:0000256" key="1">
    <source>
        <dbReference type="SAM" id="SignalP"/>
    </source>
</evidence>
<gene>
    <name evidence="2" type="ORF">IWZ03DRAFT_359047</name>
</gene>
<name>A0ABR1KPS0_9PEZI</name>
<dbReference type="InterPro" id="IPR045469">
    <property type="entry name" value="Nis1"/>
</dbReference>
<keyword evidence="3" id="KW-1185">Reference proteome</keyword>
<feature type="signal peptide" evidence="1">
    <location>
        <begin position="1"/>
        <end position="19"/>
    </location>
</feature>